<dbReference type="GO" id="GO:0016491">
    <property type="term" value="F:oxidoreductase activity"/>
    <property type="evidence" value="ECO:0007669"/>
    <property type="project" value="UniProtKB-KW"/>
</dbReference>
<dbReference type="PANTHER" id="PTHR24320">
    <property type="entry name" value="RETINOL DEHYDROGENASE"/>
    <property type="match status" value="1"/>
</dbReference>
<dbReference type="Proteomes" id="UP000813444">
    <property type="component" value="Unassembled WGS sequence"/>
</dbReference>
<dbReference type="SUPFAM" id="SSF51735">
    <property type="entry name" value="NAD(P)-binding Rossmann-fold domains"/>
    <property type="match status" value="1"/>
</dbReference>
<sequence>MHDQIASNTVFEIAGRYADHIKGKTVLITGVSPSSLAEAFVVGIAPFKPKLLVLTARDGKKVQQVADKVMSSHPDVGVRTFVFDISSLDAVRAAASEVKASADLPHVDVLFNNAGILAKPWATSTEGFEMQWATNYLGHFLFTNLIMDKILASPAPRVVMVTSNGHRLNPVRFDDYNFHDGESYNPWAAYGQSKTATSLLALALASKLGSKKNLVALSLHPGVCPTTNLYTGLDWQQDYAKMQELDRVLGNAEGWKAGYSGKMLSADECAASYVPAAFDSGFAKHNGGYVDGMELGDPSIHILKPWATSPADAERLWKLSEELVGQTFEY</sequence>
<dbReference type="PROSITE" id="PS00061">
    <property type="entry name" value="ADH_SHORT"/>
    <property type="match status" value="1"/>
</dbReference>
<dbReference type="InterPro" id="IPR002347">
    <property type="entry name" value="SDR_fam"/>
</dbReference>
<comment type="caution">
    <text evidence="4">The sequence shown here is derived from an EMBL/GenBank/DDBJ whole genome shotgun (WGS) entry which is preliminary data.</text>
</comment>
<dbReference type="PANTHER" id="PTHR24320:SF283">
    <property type="entry name" value="RETINOL DEHYDROGENASE 11"/>
    <property type="match status" value="1"/>
</dbReference>
<evidence type="ECO:0000256" key="2">
    <source>
        <dbReference type="ARBA" id="ARBA00022857"/>
    </source>
</evidence>
<dbReference type="Gene3D" id="3.40.50.720">
    <property type="entry name" value="NAD(P)-binding Rossmann-like Domain"/>
    <property type="match status" value="1"/>
</dbReference>
<evidence type="ECO:0000313" key="4">
    <source>
        <dbReference type="EMBL" id="KAH7305326.1"/>
    </source>
</evidence>
<reference evidence="4" key="1">
    <citation type="journal article" date="2021" name="Nat. Commun.">
        <title>Genetic determinants of endophytism in the Arabidopsis root mycobiome.</title>
        <authorList>
            <person name="Mesny F."/>
            <person name="Miyauchi S."/>
            <person name="Thiergart T."/>
            <person name="Pickel B."/>
            <person name="Atanasova L."/>
            <person name="Karlsson M."/>
            <person name="Huettel B."/>
            <person name="Barry K.W."/>
            <person name="Haridas S."/>
            <person name="Chen C."/>
            <person name="Bauer D."/>
            <person name="Andreopoulos W."/>
            <person name="Pangilinan J."/>
            <person name="LaButti K."/>
            <person name="Riley R."/>
            <person name="Lipzen A."/>
            <person name="Clum A."/>
            <person name="Drula E."/>
            <person name="Henrissat B."/>
            <person name="Kohler A."/>
            <person name="Grigoriev I.V."/>
            <person name="Martin F.M."/>
            <person name="Hacquard S."/>
        </authorList>
    </citation>
    <scope>NUCLEOTIDE SEQUENCE</scope>
    <source>
        <strain evidence="4">MPI-CAGE-CH-0235</strain>
    </source>
</reference>
<dbReference type="Pfam" id="PF00106">
    <property type="entry name" value="adh_short"/>
    <property type="match status" value="1"/>
</dbReference>
<dbReference type="InterPro" id="IPR036291">
    <property type="entry name" value="NAD(P)-bd_dom_sf"/>
</dbReference>
<evidence type="ECO:0000256" key="1">
    <source>
        <dbReference type="ARBA" id="ARBA00006484"/>
    </source>
</evidence>
<name>A0A8K0WKE8_9HYPO</name>
<evidence type="ECO:0000256" key="3">
    <source>
        <dbReference type="ARBA" id="ARBA00023002"/>
    </source>
</evidence>
<evidence type="ECO:0000313" key="5">
    <source>
        <dbReference type="Proteomes" id="UP000813444"/>
    </source>
</evidence>
<proteinExistence type="inferred from homology"/>
<comment type="similarity">
    <text evidence="1">Belongs to the short-chain dehydrogenases/reductases (SDR) family.</text>
</comment>
<organism evidence="4 5">
    <name type="scientific">Stachybotrys elegans</name>
    <dbReference type="NCBI Taxonomy" id="80388"/>
    <lineage>
        <taxon>Eukaryota</taxon>
        <taxon>Fungi</taxon>
        <taxon>Dikarya</taxon>
        <taxon>Ascomycota</taxon>
        <taxon>Pezizomycotina</taxon>
        <taxon>Sordariomycetes</taxon>
        <taxon>Hypocreomycetidae</taxon>
        <taxon>Hypocreales</taxon>
        <taxon>Stachybotryaceae</taxon>
        <taxon>Stachybotrys</taxon>
    </lineage>
</organism>
<dbReference type="InterPro" id="IPR020904">
    <property type="entry name" value="Sc_DH/Rdtase_CS"/>
</dbReference>
<dbReference type="EMBL" id="JAGPNK010000019">
    <property type="protein sequence ID" value="KAH7305326.1"/>
    <property type="molecule type" value="Genomic_DNA"/>
</dbReference>
<keyword evidence="5" id="KW-1185">Reference proteome</keyword>
<keyword evidence="3" id="KW-0560">Oxidoreductase</keyword>
<protein>
    <submittedName>
        <fullName evidence="4">Retinol dehydrogenase 13</fullName>
    </submittedName>
</protein>
<accession>A0A8K0WKE8</accession>
<gene>
    <name evidence="4" type="ORF">B0I35DRAFT_400528</name>
</gene>
<dbReference type="OrthoDB" id="191139at2759"/>
<keyword evidence="2" id="KW-0521">NADP</keyword>
<dbReference type="AlphaFoldDB" id="A0A8K0WKE8"/>